<sequence>MKTILLTCLAVLGFLQAAHAEEENRCGLPSAQDADELCEGLTHLLPHFADDFDLSRLDGRYALACGMMKGIELSGASAENKTRVLVDQHEATGVFQPKAFFGPSSGPLSFILAIAYTDPQTGEEKTFSVNGDHQGFYILEDWDGVRRLSKCSEAAE</sequence>
<evidence type="ECO:0000313" key="3">
    <source>
        <dbReference type="Proteomes" id="UP000182466"/>
    </source>
</evidence>
<dbReference type="STRING" id="999627.SAMN05216236_1703"/>
<dbReference type="EMBL" id="FPAW01000070">
    <property type="protein sequence ID" value="SFU21779.1"/>
    <property type="molecule type" value="Genomic_DNA"/>
</dbReference>
<feature type="signal peptide" evidence="1">
    <location>
        <begin position="1"/>
        <end position="20"/>
    </location>
</feature>
<dbReference type="AlphaFoldDB" id="A0A1I7ECX9"/>
<name>A0A1I7ECX9_9RHOB</name>
<dbReference type="RefSeq" id="WP_139236688.1">
    <property type="nucleotide sequence ID" value="NZ_FPAW01000070.1"/>
</dbReference>
<evidence type="ECO:0000313" key="2">
    <source>
        <dbReference type="EMBL" id="SFU21779.1"/>
    </source>
</evidence>
<proteinExistence type="predicted"/>
<gene>
    <name evidence="2" type="ORF">SAMN05216236_1703</name>
</gene>
<feature type="chain" id="PRO_5010187747" evidence="1">
    <location>
        <begin position="21"/>
        <end position="156"/>
    </location>
</feature>
<keyword evidence="1" id="KW-0732">Signal</keyword>
<keyword evidence="3" id="KW-1185">Reference proteome</keyword>
<organism evidence="2 3">
    <name type="scientific">Sedimentitalea nanhaiensis</name>
    <dbReference type="NCBI Taxonomy" id="999627"/>
    <lineage>
        <taxon>Bacteria</taxon>
        <taxon>Pseudomonadati</taxon>
        <taxon>Pseudomonadota</taxon>
        <taxon>Alphaproteobacteria</taxon>
        <taxon>Rhodobacterales</taxon>
        <taxon>Paracoccaceae</taxon>
        <taxon>Sedimentitalea</taxon>
    </lineage>
</organism>
<evidence type="ECO:0000256" key="1">
    <source>
        <dbReference type="SAM" id="SignalP"/>
    </source>
</evidence>
<dbReference type="OrthoDB" id="7881523at2"/>
<protein>
    <submittedName>
        <fullName evidence="2">Uncharacterized protein</fullName>
    </submittedName>
</protein>
<reference evidence="2 3" key="1">
    <citation type="submission" date="2016-10" db="EMBL/GenBank/DDBJ databases">
        <authorList>
            <person name="de Groot N.N."/>
        </authorList>
    </citation>
    <scope>NUCLEOTIDE SEQUENCE [LARGE SCALE GENOMIC DNA]</scope>
    <source>
        <strain evidence="2 3">CGMCC 1.10959</strain>
    </source>
</reference>
<accession>A0A1I7ECX9</accession>
<dbReference type="Proteomes" id="UP000182466">
    <property type="component" value="Unassembled WGS sequence"/>
</dbReference>